<keyword evidence="3" id="KW-1185">Reference proteome</keyword>
<comment type="caution">
    <text evidence="2">The sequence shown here is derived from an EMBL/GenBank/DDBJ whole genome shotgun (WGS) entry which is preliminary data.</text>
</comment>
<name>A0A4C1XCR7_EUMVA</name>
<dbReference type="EMBL" id="BGZK01000794">
    <property type="protein sequence ID" value="GBP60742.1"/>
    <property type="molecule type" value="Genomic_DNA"/>
</dbReference>
<evidence type="ECO:0000313" key="2">
    <source>
        <dbReference type="EMBL" id="GBP60742.1"/>
    </source>
</evidence>
<dbReference type="Proteomes" id="UP000299102">
    <property type="component" value="Unassembled WGS sequence"/>
</dbReference>
<feature type="region of interest" description="Disordered" evidence="1">
    <location>
        <begin position="134"/>
        <end position="175"/>
    </location>
</feature>
<dbReference type="AlphaFoldDB" id="A0A4C1XCR7"/>
<gene>
    <name evidence="2" type="ORF">EVAR_47480_1</name>
</gene>
<accession>A0A4C1XCR7</accession>
<evidence type="ECO:0000256" key="1">
    <source>
        <dbReference type="SAM" id="MobiDB-lite"/>
    </source>
</evidence>
<organism evidence="2 3">
    <name type="scientific">Eumeta variegata</name>
    <name type="common">Bagworm moth</name>
    <name type="synonym">Eumeta japonica</name>
    <dbReference type="NCBI Taxonomy" id="151549"/>
    <lineage>
        <taxon>Eukaryota</taxon>
        <taxon>Metazoa</taxon>
        <taxon>Ecdysozoa</taxon>
        <taxon>Arthropoda</taxon>
        <taxon>Hexapoda</taxon>
        <taxon>Insecta</taxon>
        <taxon>Pterygota</taxon>
        <taxon>Neoptera</taxon>
        <taxon>Endopterygota</taxon>
        <taxon>Lepidoptera</taxon>
        <taxon>Glossata</taxon>
        <taxon>Ditrysia</taxon>
        <taxon>Tineoidea</taxon>
        <taxon>Psychidae</taxon>
        <taxon>Oiketicinae</taxon>
        <taxon>Eumeta</taxon>
    </lineage>
</organism>
<protein>
    <submittedName>
        <fullName evidence="2">Uncharacterized protein</fullName>
    </submittedName>
</protein>
<proteinExistence type="predicted"/>
<sequence>MYFSNHRLQYACRPPAQRLTGRRRTTNICHNNSPFLVSTHSYSLTSKLSVNIFNGHGDDAHPYRTLFRMVHIIASTYRSNSSLGSLKADRRRAAVARVTERHFAWFCGPSAQRHDHGRGIQKAALSQSSSYSNVNIARSKPSATKASRALRRRSSMSNCCSPRPRPRRRPAATNYTNGIYFNLKSPTPASSARRVTDCTTYRVGATVAFVAVVIDRGPSTRSGSDTVRDLDY</sequence>
<evidence type="ECO:0000313" key="3">
    <source>
        <dbReference type="Proteomes" id="UP000299102"/>
    </source>
</evidence>
<reference evidence="2 3" key="1">
    <citation type="journal article" date="2019" name="Commun. Biol.">
        <title>The bagworm genome reveals a unique fibroin gene that provides high tensile strength.</title>
        <authorList>
            <person name="Kono N."/>
            <person name="Nakamura H."/>
            <person name="Ohtoshi R."/>
            <person name="Tomita M."/>
            <person name="Numata K."/>
            <person name="Arakawa K."/>
        </authorList>
    </citation>
    <scope>NUCLEOTIDE SEQUENCE [LARGE SCALE GENOMIC DNA]</scope>
</reference>